<protein>
    <submittedName>
        <fullName evidence="1">Uncharacterized protein</fullName>
    </submittedName>
</protein>
<dbReference type="EnsemblPlants" id="AVESA.00010b.r2.2DG0373810.1">
    <property type="protein sequence ID" value="AVESA.00010b.r2.2DG0373810.1.CDS"/>
    <property type="gene ID" value="AVESA.00010b.r2.2DG0373810"/>
</dbReference>
<dbReference type="Proteomes" id="UP001732700">
    <property type="component" value="Chromosome 2D"/>
</dbReference>
<sequence length="907" mass="101700">MAEAPEQLTSDPPTPPQDTKQKPKKNKRGRTKKPKRAAPAAAPSSGTTMVEDPFLVLAGGKEGGFLELEEIDGADYGIFGSSIVEDMGASERKVGNDQKKKTKRGKRKRGDDAKRLDDDGDGDCAGDLVAESKEKEGEKAEKKGKKKRRNMKKRKVNDKEKNSESKEDGTNDNVDEDKMDGTGDNVEEDKMDVTDDNVEDGKMDVTNDNVEEGKKDEKKGKKKRNRKKRKVNDEKKDSQSKEDVTDDNAEDMQDVNENMEQDNNCELKSGEDELYAWLQLRLHPLLIKAMHRLGFKEPTPIQKACFPAGAHQGKPTHWVKIRLVELFLGSETGSGKTLAFGLPILQRLLEEREKAERLHVEDGKAMEESSTGGPLRALILTPTRELAKQVCDHLKDAAKFLGIHVVPIVGGLSMEKQERLLKKKPEIVVGTPGRLWELMSSGNQHLVELHSLSFFVLDEADRMIERGHFKEVQSIIEMLPLSNSSDEPTVKATPSCETVLNLQIKKRQTFVFSATLALSANFRKKLKRGFSTSKASKADDLSSIEALSKQAGMKPNAEIVDLTNASILPEKLEESFIECSEDAKDANLYYILSVHGQGRTIIFCTSIAALRHISSLLRILGIDVLTNHAQMQQRARMKAVDRFRESENSILVATDGFARGMDFDNVRTVIHYQLPHSTDVYIHRSGRTARKSLSGCSIALIAPADKAKFYSLCKSFSKENLQQFPVDQAYMPAVMNRLSLARQIDKISRKDSQENANKSWLQRNAESMGLILDASDSEEECVRGHKQRKATSAKLQKLQQDLKELLQHPLQPKTFSRRYLAGAGISPLLQKQLEDLAKRNVNGNSSNNENKGSRFVIIGQDRVEPLQALQDSGQEICVNMDKQKEKRRLAENWRRKKHEEKKTDLLQ</sequence>
<accession>A0ACD5V509</accession>
<proteinExistence type="predicted"/>
<evidence type="ECO:0000313" key="1">
    <source>
        <dbReference type="EnsemblPlants" id="AVESA.00010b.r2.2DG0373810.1.CDS"/>
    </source>
</evidence>
<name>A0ACD5V509_AVESA</name>
<keyword evidence="2" id="KW-1185">Reference proteome</keyword>
<reference evidence="1" key="2">
    <citation type="submission" date="2025-09" db="UniProtKB">
        <authorList>
            <consortium name="EnsemblPlants"/>
        </authorList>
    </citation>
    <scope>IDENTIFICATION</scope>
</reference>
<organism evidence="1 2">
    <name type="scientific">Avena sativa</name>
    <name type="common">Oat</name>
    <dbReference type="NCBI Taxonomy" id="4498"/>
    <lineage>
        <taxon>Eukaryota</taxon>
        <taxon>Viridiplantae</taxon>
        <taxon>Streptophyta</taxon>
        <taxon>Embryophyta</taxon>
        <taxon>Tracheophyta</taxon>
        <taxon>Spermatophyta</taxon>
        <taxon>Magnoliopsida</taxon>
        <taxon>Liliopsida</taxon>
        <taxon>Poales</taxon>
        <taxon>Poaceae</taxon>
        <taxon>BOP clade</taxon>
        <taxon>Pooideae</taxon>
        <taxon>Poodae</taxon>
        <taxon>Poeae</taxon>
        <taxon>Poeae Chloroplast Group 1 (Aveneae type)</taxon>
        <taxon>Aveninae</taxon>
        <taxon>Avena</taxon>
    </lineage>
</organism>
<evidence type="ECO:0000313" key="2">
    <source>
        <dbReference type="Proteomes" id="UP001732700"/>
    </source>
</evidence>
<reference evidence="1" key="1">
    <citation type="submission" date="2021-05" db="EMBL/GenBank/DDBJ databases">
        <authorList>
            <person name="Scholz U."/>
            <person name="Mascher M."/>
            <person name="Fiebig A."/>
        </authorList>
    </citation>
    <scope>NUCLEOTIDE SEQUENCE [LARGE SCALE GENOMIC DNA]</scope>
</reference>